<feature type="domain" description="DUF2264" evidence="1">
    <location>
        <begin position="7"/>
        <end position="44"/>
    </location>
</feature>
<dbReference type="Pfam" id="PF10022">
    <property type="entry name" value="DUF2264"/>
    <property type="match status" value="1"/>
</dbReference>
<protein>
    <submittedName>
        <fullName evidence="2">Uncharacterized protein conserved in bacteria</fullName>
    </submittedName>
</protein>
<sequence length="47" mass="5407">MLSLDVFSPGVIKGVILRHLRWWWQQPIVDRDGILTLGFAYPNLADV</sequence>
<dbReference type="EMBL" id="UAVY01000007">
    <property type="protein sequence ID" value="SQB37567.1"/>
    <property type="molecule type" value="Genomic_DNA"/>
</dbReference>
<reference evidence="2 3" key="1">
    <citation type="submission" date="2018-06" db="EMBL/GenBank/DDBJ databases">
        <authorList>
            <consortium name="Pathogen Informatics"/>
            <person name="Doyle S."/>
        </authorList>
    </citation>
    <scope>NUCLEOTIDE SEQUENCE [LARGE SCALE GENOMIC DNA]</scope>
    <source>
        <strain evidence="2 3">NCTC10786</strain>
    </source>
</reference>
<evidence type="ECO:0000313" key="3">
    <source>
        <dbReference type="Proteomes" id="UP000251584"/>
    </source>
</evidence>
<gene>
    <name evidence="2" type="ORF">NCTC10786_04325</name>
</gene>
<dbReference type="AlphaFoldDB" id="A0A2X2WDP1"/>
<evidence type="ECO:0000259" key="1">
    <source>
        <dbReference type="Pfam" id="PF10022"/>
    </source>
</evidence>
<dbReference type="InterPro" id="IPR049349">
    <property type="entry name" value="DUF2264_N"/>
</dbReference>
<organism evidence="2 3">
    <name type="scientific">Citrobacter koseri</name>
    <name type="common">Citrobacter diversus</name>
    <dbReference type="NCBI Taxonomy" id="545"/>
    <lineage>
        <taxon>Bacteria</taxon>
        <taxon>Pseudomonadati</taxon>
        <taxon>Pseudomonadota</taxon>
        <taxon>Gammaproteobacteria</taxon>
        <taxon>Enterobacterales</taxon>
        <taxon>Enterobacteriaceae</taxon>
        <taxon>Citrobacter</taxon>
    </lineage>
</organism>
<evidence type="ECO:0000313" key="2">
    <source>
        <dbReference type="EMBL" id="SQB37567.1"/>
    </source>
</evidence>
<proteinExistence type="predicted"/>
<name>A0A2X2WDP1_CITKO</name>
<dbReference type="Proteomes" id="UP000251584">
    <property type="component" value="Unassembled WGS sequence"/>
</dbReference>
<accession>A0A2X2WDP1</accession>